<proteinExistence type="predicted"/>
<protein>
    <submittedName>
        <fullName evidence="3">TRI15</fullName>
    </submittedName>
</protein>
<dbReference type="Proteomes" id="UP000781932">
    <property type="component" value="Unassembled WGS sequence"/>
</dbReference>
<feature type="region of interest" description="Disordered" evidence="1">
    <location>
        <begin position="107"/>
        <end position="147"/>
    </location>
</feature>
<dbReference type="RefSeq" id="XP_038744597.1">
    <property type="nucleotide sequence ID" value="XM_038890119.1"/>
</dbReference>
<dbReference type="InterPro" id="IPR036236">
    <property type="entry name" value="Znf_C2H2_sf"/>
</dbReference>
<dbReference type="EMBL" id="JAATWM020000023">
    <property type="protein sequence ID" value="KAF9875136.1"/>
    <property type="molecule type" value="Genomic_DNA"/>
</dbReference>
<name>A0A9P6I6Z6_9PEZI</name>
<evidence type="ECO:0000259" key="2">
    <source>
        <dbReference type="Pfam" id="PF12756"/>
    </source>
</evidence>
<evidence type="ECO:0000313" key="4">
    <source>
        <dbReference type="Proteomes" id="UP000781932"/>
    </source>
</evidence>
<reference evidence="3" key="2">
    <citation type="submission" date="2020-11" db="EMBL/GenBank/DDBJ databases">
        <title>Whole genome sequencing of Colletotrichum sp.</title>
        <authorList>
            <person name="Li H."/>
        </authorList>
    </citation>
    <scope>NUCLEOTIDE SEQUENCE</scope>
    <source>
        <strain evidence="3">CkLH20</strain>
    </source>
</reference>
<dbReference type="GeneID" id="62163193"/>
<dbReference type="Pfam" id="PF12756">
    <property type="entry name" value="zf-C2H2_2"/>
    <property type="match status" value="1"/>
</dbReference>
<feature type="compositionally biased region" description="Acidic residues" evidence="1">
    <location>
        <begin position="107"/>
        <end position="125"/>
    </location>
</feature>
<keyword evidence="4" id="KW-1185">Reference proteome</keyword>
<dbReference type="GO" id="GO:0042273">
    <property type="term" value="P:ribosomal large subunit biogenesis"/>
    <property type="evidence" value="ECO:0007669"/>
    <property type="project" value="TreeGrafter"/>
</dbReference>
<feature type="domain" description="ZN622/Rei1/Reh1 zinc finger C2H2-type" evidence="2">
    <location>
        <begin position="8"/>
        <end position="103"/>
    </location>
</feature>
<organism evidence="3 4">
    <name type="scientific">Colletotrichum karsti</name>
    <dbReference type="NCBI Taxonomy" id="1095194"/>
    <lineage>
        <taxon>Eukaryota</taxon>
        <taxon>Fungi</taxon>
        <taxon>Dikarya</taxon>
        <taxon>Ascomycota</taxon>
        <taxon>Pezizomycotina</taxon>
        <taxon>Sordariomycetes</taxon>
        <taxon>Hypocreomycetidae</taxon>
        <taxon>Glomerellales</taxon>
        <taxon>Glomerellaceae</taxon>
        <taxon>Colletotrichum</taxon>
        <taxon>Colletotrichum boninense species complex</taxon>
    </lineage>
</organism>
<dbReference type="GO" id="GO:0030687">
    <property type="term" value="C:preribosome, large subunit precursor"/>
    <property type="evidence" value="ECO:0007669"/>
    <property type="project" value="TreeGrafter"/>
</dbReference>
<dbReference type="SUPFAM" id="SSF57667">
    <property type="entry name" value="beta-beta-alpha zinc fingers"/>
    <property type="match status" value="1"/>
</dbReference>
<dbReference type="InterPro" id="IPR041661">
    <property type="entry name" value="ZN622/Rei1/Reh1_Znf-C2H2"/>
</dbReference>
<accession>A0A9P6I6Z6</accession>
<dbReference type="OrthoDB" id="19329at2759"/>
<sequence length="180" mass="20923">MQVFTPGQCLFCPKDSPDFADSVVHMQKSHGLFIPQKQHLIVDLETLFQYLHLVIFQYRECIQCGTQRATVQAVQQHMTGKGHCKFDISDPDSEFAEFYDFAELDEDAESGDEDDEYNKDDEDKNLEETTTSSRRQPLVADEDSMRLPSGRVISKRWSTRLWMKKPLQQKRSTLLLTIRE</sequence>
<gene>
    <name evidence="3" type="ORF">CkaCkLH20_07402</name>
</gene>
<evidence type="ECO:0000313" key="3">
    <source>
        <dbReference type="EMBL" id="KAF9875136.1"/>
    </source>
</evidence>
<evidence type="ECO:0000256" key="1">
    <source>
        <dbReference type="SAM" id="MobiDB-lite"/>
    </source>
</evidence>
<dbReference type="PANTHER" id="PTHR13182:SF8">
    <property type="entry name" value="CYTOPLASMIC 60S SUBUNIT BIOGENESIS FACTOR ZNF622"/>
    <property type="match status" value="1"/>
</dbReference>
<reference evidence="3" key="1">
    <citation type="submission" date="2020-03" db="EMBL/GenBank/DDBJ databases">
        <authorList>
            <person name="He L."/>
        </authorList>
    </citation>
    <scope>NUCLEOTIDE SEQUENCE</scope>
    <source>
        <strain evidence="3">CkLH20</strain>
    </source>
</reference>
<dbReference type="PANTHER" id="PTHR13182">
    <property type="entry name" value="ZINC FINGER PROTEIN 622"/>
    <property type="match status" value="1"/>
</dbReference>
<dbReference type="AlphaFoldDB" id="A0A9P6I6Z6"/>
<dbReference type="InterPro" id="IPR040025">
    <property type="entry name" value="Znf622/Rei1/Reh1"/>
</dbReference>
<comment type="caution">
    <text evidence="3">The sequence shown here is derived from an EMBL/GenBank/DDBJ whole genome shotgun (WGS) entry which is preliminary data.</text>
</comment>